<dbReference type="OrthoDB" id="9803476at2"/>
<dbReference type="Pfam" id="PF08327">
    <property type="entry name" value="AHSA1"/>
    <property type="match status" value="1"/>
</dbReference>
<dbReference type="AlphaFoldDB" id="A0A2U3N7C1"/>
<evidence type="ECO:0000259" key="2">
    <source>
        <dbReference type="Pfam" id="PF08327"/>
    </source>
</evidence>
<dbReference type="Proteomes" id="UP000241595">
    <property type="component" value="Unassembled WGS sequence"/>
</dbReference>
<dbReference type="EMBL" id="FTRV01000010">
    <property type="protein sequence ID" value="SPM27402.1"/>
    <property type="molecule type" value="Genomic_DNA"/>
</dbReference>
<dbReference type="SUPFAM" id="SSF55961">
    <property type="entry name" value="Bet v1-like"/>
    <property type="match status" value="1"/>
</dbReference>
<protein>
    <submittedName>
        <fullName evidence="3">Uncharacterized conserved protein YndB, AHSA1/START domain</fullName>
    </submittedName>
</protein>
<feature type="domain" description="Activator of Hsp90 ATPase homologue 1/2-like C-terminal" evidence="2">
    <location>
        <begin position="14"/>
        <end position="156"/>
    </location>
</feature>
<dbReference type="STRING" id="1841859.GCA_900157385_00876"/>
<dbReference type="Gene3D" id="3.30.530.20">
    <property type="match status" value="1"/>
</dbReference>
<organism evidence="3 5">
    <name type="scientific">Mycobacterium terramassiliense</name>
    <dbReference type="NCBI Taxonomy" id="1841859"/>
    <lineage>
        <taxon>Bacteria</taxon>
        <taxon>Bacillati</taxon>
        <taxon>Actinomycetota</taxon>
        <taxon>Actinomycetes</taxon>
        <taxon>Mycobacteriales</taxon>
        <taxon>Mycobacteriaceae</taxon>
        <taxon>Mycobacterium</taxon>
    </lineage>
</organism>
<gene>
    <name evidence="3" type="ORF">MTAB308_881</name>
    <name evidence="4" type="ORF">MTAB308_882</name>
</gene>
<dbReference type="InterPro" id="IPR023393">
    <property type="entry name" value="START-like_dom_sf"/>
</dbReference>
<dbReference type="InterPro" id="IPR013538">
    <property type="entry name" value="ASHA1/2-like_C"/>
</dbReference>
<proteinExistence type="inferred from homology"/>
<comment type="similarity">
    <text evidence="1">Belongs to the AHA1 family.</text>
</comment>
<name>A0A2U3N7C1_9MYCO</name>
<reference evidence="3 5" key="1">
    <citation type="submission" date="2017-01" db="EMBL/GenBank/DDBJ databases">
        <authorList>
            <consortium name="Urmite Genomes"/>
        </authorList>
    </citation>
    <scope>NUCLEOTIDE SEQUENCE [LARGE SCALE GENOMIC DNA]</scope>
    <source>
        <strain evidence="3 5">AB308</strain>
    </source>
</reference>
<dbReference type="EMBL" id="FTRV01000010">
    <property type="protein sequence ID" value="SPM27403.1"/>
    <property type="molecule type" value="Genomic_DNA"/>
</dbReference>
<sequence length="161" mass="18109">MSTDRIEKQVVLRASLDRVWRAITEAEEFGRWFGVRFDGPFVAGRPVTATITPTTVDDDVAKRQEPHAGVTSTWQIVAIEPRRRFAYRWHPCAGEPDVDQEPTTLVEFVLAETPDGVLLTITESGFDAIPAARRSSAFESNSEGWAMQTDLVRRYLEGTRV</sequence>
<evidence type="ECO:0000313" key="3">
    <source>
        <dbReference type="EMBL" id="SPM27402.1"/>
    </source>
</evidence>
<dbReference type="RefSeq" id="WP_077098303.1">
    <property type="nucleotide sequence ID" value="NZ_LT717699.1"/>
</dbReference>
<evidence type="ECO:0000256" key="1">
    <source>
        <dbReference type="ARBA" id="ARBA00006817"/>
    </source>
</evidence>
<dbReference type="CDD" id="cd08898">
    <property type="entry name" value="SRPBCC_CalC_Aha1-like_5"/>
    <property type="match status" value="1"/>
</dbReference>
<evidence type="ECO:0000313" key="5">
    <source>
        <dbReference type="Proteomes" id="UP000241595"/>
    </source>
</evidence>
<evidence type="ECO:0000313" key="4">
    <source>
        <dbReference type="EMBL" id="SPM27403.1"/>
    </source>
</evidence>
<accession>A0A2U3N7C1</accession>
<keyword evidence="5" id="KW-1185">Reference proteome</keyword>